<evidence type="ECO:0000259" key="2">
    <source>
        <dbReference type="Pfam" id="PF02698"/>
    </source>
</evidence>
<dbReference type="KEGG" id="mis:MICPUN_102696"/>
<dbReference type="InParanoid" id="C1FH16"/>
<accession>C1FH16</accession>
<evidence type="ECO:0000313" key="3">
    <source>
        <dbReference type="EMBL" id="ACO70018.1"/>
    </source>
</evidence>
<dbReference type="EMBL" id="CP001576">
    <property type="protein sequence ID" value="ACO70018.1"/>
    <property type="molecule type" value="Genomic_DNA"/>
</dbReference>
<feature type="compositionally biased region" description="Low complexity" evidence="1">
    <location>
        <begin position="10"/>
        <end position="28"/>
    </location>
</feature>
<dbReference type="GeneID" id="8246766"/>
<dbReference type="Proteomes" id="UP000002009">
    <property type="component" value="Chromosome 10"/>
</dbReference>
<evidence type="ECO:0000256" key="1">
    <source>
        <dbReference type="SAM" id="MobiDB-lite"/>
    </source>
</evidence>
<keyword evidence="4" id="KW-1185">Reference proteome</keyword>
<dbReference type="Pfam" id="PF02698">
    <property type="entry name" value="DUF218"/>
    <property type="match status" value="1"/>
</dbReference>
<dbReference type="InterPro" id="IPR051599">
    <property type="entry name" value="Cell_Envelope_Assoc"/>
</dbReference>
<dbReference type="OrthoDB" id="10055554at2759"/>
<dbReference type="RefSeq" id="XP_002508760.1">
    <property type="nucleotide sequence ID" value="XM_002508714.1"/>
</dbReference>
<dbReference type="GO" id="GO:0005886">
    <property type="term" value="C:plasma membrane"/>
    <property type="evidence" value="ECO:0007669"/>
    <property type="project" value="TreeGrafter"/>
</dbReference>
<organism evidence="3 4">
    <name type="scientific">Micromonas commoda (strain RCC299 / NOUM17 / CCMP2709)</name>
    <name type="common">Picoplanktonic green alga</name>
    <dbReference type="NCBI Taxonomy" id="296587"/>
    <lineage>
        <taxon>Eukaryota</taxon>
        <taxon>Viridiplantae</taxon>
        <taxon>Chlorophyta</taxon>
        <taxon>Mamiellophyceae</taxon>
        <taxon>Mamiellales</taxon>
        <taxon>Mamiellaceae</taxon>
        <taxon>Micromonas</taxon>
    </lineage>
</organism>
<feature type="domain" description="DUF218" evidence="2">
    <location>
        <begin position="88"/>
        <end position="221"/>
    </location>
</feature>
<feature type="region of interest" description="Disordered" evidence="1">
    <location>
        <begin position="1"/>
        <end position="57"/>
    </location>
</feature>
<dbReference type="CDD" id="cd06259">
    <property type="entry name" value="YdcF-like"/>
    <property type="match status" value="1"/>
</dbReference>
<dbReference type="PANTHER" id="PTHR30336:SF20">
    <property type="entry name" value="DUF218 DOMAIN-CONTAINING PROTEIN"/>
    <property type="match status" value="1"/>
</dbReference>
<sequence length="325" mass="35025">MTTTPRAIFARSAPLAHPAATAPTASTGARHHRARALQHSLAPPSPSPTRPSSGVVRRASSIAANATATNPASRQFPSTDVPSDAFYDAVVVVAGGMTDSGGLPPWVVSRLDHAVDEYRRHVTATPPKKMYVVLSGSATPHKPPPLQKGGFMLHESTAMAEYVVAAGVPPQAVLKDTASMDTIGNAYYSLTLHAAPRNWRRVQVVTSEFHAGRTRAAFEWVWGLWSPGLNGADDDAGRQRRGGDPYVHLDFCTTANDGLTSEVVDARAEREARSEAALRDNATRVTTLADFGEWLYTTHLCYAVTRQHEIGEFAEMKTDPALKSY</sequence>
<dbReference type="InterPro" id="IPR003848">
    <property type="entry name" value="DUF218"/>
</dbReference>
<dbReference type="Gene3D" id="3.40.50.620">
    <property type="entry name" value="HUPs"/>
    <property type="match status" value="1"/>
</dbReference>
<dbReference type="AlphaFoldDB" id="C1FH16"/>
<protein>
    <recommendedName>
        <fullName evidence="2">DUF218 domain-containing protein</fullName>
    </recommendedName>
</protein>
<reference evidence="3 4" key="1">
    <citation type="journal article" date="2009" name="Science">
        <title>Green evolution and dynamic adaptations revealed by genomes of the marine picoeukaryotes Micromonas.</title>
        <authorList>
            <person name="Worden A.Z."/>
            <person name="Lee J.H."/>
            <person name="Mock T."/>
            <person name="Rouze P."/>
            <person name="Simmons M.P."/>
            <person name="Aerts A.L."/>
            <person name="Allen A.E."/>
            <person name="Cuvelier M.L."/>
            <person name="Derelle E."/>
            <person name="Everett M.V."/>
            <person name="Foulon E."/>
            <person name="Grimwood J."/>
            <person name="Gundlach H."/>
            <person name="Henrissat B."/>
            <person name="Napoli C."/>
            <person name="McDonald S.M."/>
            <person name="Parker M.S."/>
            <person name="Rombauts S."/>
            <person name="Salamov A."/>
            <person name="Von Dassow P."/>
            <person name="Badger J.H."/>
            <person name="Coutinho P.M."/>
            <person name="Demir E."/>
            <person name="Dubchak I."/>
            <person name="Gentemann C."/>
            <person name="Eikrem W."/>
            <person name="Gready J.E."/>
            <person name="John U."/>
            <person name="Lanier W."/>
            <person name="Lindquist E.A."/>
            <person name="Lucas S."/>
            <person name="Mayer K.F."/>
            <person name="Moreau H."/>
            <person name="Not F."/>
            <person name="Otillar R."/>
            <person name="Panaud O."/>
            <person name="Pangilinan J."/>
            <person name="Paulsen I."/>
            <person name="Piegu B."/>
            <person name="Poliakov A."/>
            <person name="Robbens S."/>
            <person name="Schmutz J."/>
            <person name="Toulza E."/>
            <person name="Wyss T."/>
            <person name="Zelensky A."/>
            <person name="Zhou K."/>
            <person name="Armbrust E.V."/>
            <person name="Bhattacharya D."/>
            <person name="Goodenough U.W."/>
            <person name="Van de Peer Y."/>
            <person name="Grigoriev I.V."/>
        </authorList>
    </citation>
    <scope>NUCLEOTIDE SEQUENCE [LARGE SCALE GENOMIC DNA]</scope>
    <source>
        <strain evidence="4">RCC299 / NOUM17</strain>
    </source>
</reference>
<dbReference type="PANTHER" id="PTHR30336">
    <property type="entry name" value="INNER MEMBRANE PROTEIN, PROBABLE PERMEASE"/>
    <property type="match status" value="1"/>
</dbReference>
<evidence type="ECO:0000313" key="4">
    <source>
        <dbReference type="Proteomes" id="UP000002009"/>
    </source>
</evidence>
<dbReference type="eggNOG" id="ENOG502S34S">
    <property type="taxonomic scope" value="Eukaryota"/>
</dbReference>
<dbReference type="InterPro" id="IPR014729">
    <property type="entry name" value="Rossmann-like_a/b/a_fold"/>
</dbReference>
<dbReference type="OMA" id="EFHMPRT"/>
<name>C1FH16_MICCC</name>
<proteinExistence type="predicted"/>
<gene>
    <name evidence="3" type="ORF">MICPUN_102696</name>
</gene>